<accession>A0A8J7K4D1</accession>
<dbReference type="InterPro" id="IPR035093">
    <property type="entry name" value="RelE/ParE_toxin_dom_sf"/>
</dbReference>
<dbReference type="SUPFAM" id="SSF143011">
    <property type="entry name" value="RelE-like"/>
    <property type="match status" value="1"/>
</dbReference>
<evidence type="ECO:0000313" key="3">
    <source>
        <dbReference type="Proteomes" id="UP000620559"/>
    </source>
</evidence>
<dbReference type="RefSeq" id="WP_193925786.1">
    <property type="nucleotide sequence ID" value="NZ_JADEWL010000221.1"/>
</dbReference>
<evidence type="ECO:0000313" key="2">
    <source>
        <dbReference type="EMBL" id="MBE9216916.1"/>
    </source>
</evidence>
<dbReference type="EMBL" id="JADEWL010000221">
    <property type="protein sequence ID" value="MBE9216916.1"/>
    <property type="molecule type" value="Genomic_DNA"/>
</dbReference>
<proteinExistence type="predicted"/>
<dbReference type="InterPro" id="IPR007712">
    <property type="entry name" value="RelE/ParE_toxin"/>
</dbReference>
<evidence type="ECO:0000256" key="1">
    <source>
        <dbReference type="ARBA" id="ARBA00022649"/>
    </source>
</evidence>
<keyword evidence="3" id="KW-1185">Reference proteome</keyword>
<dbReference type="Proteomes" id="UP000620559">
    <property type="component" value="Unassembled WGS sequence"/>
</dbReference>
<sequence length="94" mass="10949">MKNLVWSAKFLRKFKRLTKKNAQLSIQIEKVLELLMEDPFDSSLRTHKLKGDLNGVWSCSVDYDNRILFELVINTDSGEEEIFLLTLGSHDDVY</sequence>
<gene>
    <name evidence="2" type="ORF">IQ247_30420</name>
</gene>
<dbReference type="AlphaFoldDB" id="A0A8J7K4D1"/>
<name>A0A8J7K4D1_9CYAN</name>
<keyword evidence="1" id="KW-1277">Toxin-antitoxin system</keyword>
<reference evidence="2" key="1">
    <citation type="submission" date="2020-10" db="EMBL/GenBank/DDBJ databases">
        <authorList>
            <person name="Castelo-Branco R."/>
            <person name="Eusebio N."/>
            <person name="Adriana R."/>
            <person name="Vieira A."/>
            <person name="Brugerolle De Fraissinette N."/>
            <person name="Rezende De Castro R."/>
            <person name="Schneider M.P."/>
            <person name="Vasconcelos V."/>
            <person name="Leao P.N."/>
        </authorList>
    </citation>
    <scope>NUCLEOTIDE SEQUENCE</scope>
    <source>
        <strain evidence="2">LEGE 06105</strain>
    </source>
</reference>
<dbReference type="Pfam" id="PF15738">
    <property type="entry name" value="YafQ_toxin"/>
    <property type="match status" value="1"/>
</dbReference>
<organism evidence="2 3">
    <name type="scientific">Plectonema cf. radiosum LEGE 06105</name>
    <dbReference type="NCBI Taxonomy" id="945769"/>
    <lineage>
        <taxon>Bacteria</taxon>
        <taxon>Bacillati</taxon>
        <taxon>Cyanobacteriota</taxon>
        <taxon>Cyanophyceae</taxon>
        <taxon>Oscillatoriophycideae</taxon>
        <taxon>Oscillatoriales</taxon>
        <taxon>Microcoleaceae</taxon>
        <taxon>Plectonema</taxon>
    </lineage>
</organism>
<dbReference type="InterPro" id="IPR004386">
    <property type="entry name" value="Toxin_YafQ-like"/>
</dbReference>
<comment type="caution">
    <text evidence="2">The sequence shown here is derived from an EMBL/GenBank/DDBJ whole genome shotgun (WGS) entry which is preliminary data.</text>
</comment>
<protein>
    <submittedName>
        <fullName evidence="2">Type II toxin-antitoxin system mRNA interferase toxin, RelE/StbE family</fullName>
    </submittedName>
</protein>
<dbReference type="NCBIfam" id="TIGR02385">
    <property type="entry name" value="RelE_StbE"/>
    <property type="match status" value="1"/>
</dbReference>
<dbReference type="Gene3D" id="3.30.2310.20">
    <property type="entry name" value="RelE-like"/>
    <property type="match status" value="1"/>
</dbReference>